<accession>A0A8T9B2D3</accession>
<feature type="signal peptide" evidence="1">
    <location>
        <begin position="1"/>
        <end position="17"/>
    </location>
</feature>
<organism evidence="2 3">
    <name type="scientific">Lachnellula arida</name>
    <dbReference type="NCBI Taxonomy" id="1316785"/>
    <lineage>
        <taxon>Eukaryota</taxon>
        <taxon>Fungi</taxon>
        <taxon>Dikarya</taxon>
        <taxon>Ascomycota</taxon>
        <taxon>Pezizomycotina</taxon>
        <taxon>Leotiomycetes</taxon>
        <taxon>Helotiales</taxon>
        <taxon>Lachnaceae</taxon>
        <taxon>Lachnellula</taxon>
    </lineage>
</organism>
<keyword evidence="1" id="KW-0732">Signal</keyword>
<feature type="chain" id="PRO_5035849732" evidence="1">
    <location>
        <begin position="18"/>
        <end position="170"/>
    </location>
</feature>
<gene>
    <name evidence="2" type="ORF">LARI1_G009546</name>
</gene>
<protein>
    <submittedName>
        <fullName evidence="2">Uncharacterized protein</fullName>
    </submittedName>
</protein>
<sequence length="170" mass="17414">MLKGTLLSAILITASVASPLIYRQGVGVVTTSPTASQEVSSAITSFSDDVNTVSTALMALKSETDANTITAIATNGLSAESDEDNQRQVLFRFAGDAGTDSNQLITTFTPDVLNGFQAIINNPSPGTAQDQAQQISLIRNTNILPSITGLANAALAGVGEGPSAPSFTPT</sequence>
<evidence type="ECO:0000256" key="1">
    <source>
        <dbReference type="SAM" id="SignalP"/>
    </source>
</evidence>
<dbReference type="Proteomes" id="UP000469559">
    <property type="component" value="Unassembled WGS sequence"/>
</dbReference>
<dbReference type="OrthoDB" id="2118427at2759"/>
<name>A0A8T9B2D3_9HELO</name>
<comment type="caution">
    <text evidence="2">The sequence shown here is derived from an EMBL/GenBank/DDBJ whole genome shotgun (WGS) entry which is preliminary data.</text>
</comment>
<proteinExistence type="predicted"/>
<dbReference type="EMBL" id="QGMF01001405">
    <property type="protein sequence ID" value="TVY12673.1"/>
    <property type="molecule type" value="Genomic_DNA"/>
</dbReference>
<evidence type="ECO:0000313" key="3">
    <source>
        <dbReference type="Proteomes" id="UP000469559"/>
    </source>
</evidence>
<dbReference type="AlphaFoldDB" id="A0A8T9B2D3"/>
<evidence type="ECO:0000313" key="2">
    <source>
        <dbReference type="EMBL" id="TVY12673.1"/>
    </source>
</evidence>
<keyword evidence="3" id="KW-1185">Reference proteome</keyword>
<reference evidence="2 3" key="1">
    <citation type="submission" date="2018-05" db="EMBL/GenBank/DDBJ databases">
        <title>Whole genome sequencing for identification of molecular markers to develop diagnostic detection tools for the regulated plant pathogen Lachnellula willkommii.</title>
        <authorList>
            <person name="Giroux E."/>
            <person name="Bilodeau G."/>
        </authorList>
    </citation>
    <scope>NUCLEOTIDE SEQUENCE [LARGE SCALE GENOMIC DNA]</scope>
    <source>
        <strain evidence="2 3">CBS 203.66</strain>
    </source>
</reference>